<keyword evidence="5" id="KW-1185">Reference proteome</keyword>
<proteinExistence type="predicted"/>
<evidence type="ECO:0000313" key="4">
    <source>
        <dbReference type="EMBL" id="NJP68875.1"/>
    </source>
</evidence>
<feature type="domain" description="M23ase beta-sheet core" evidence="3">
    <location>
        <begin position="152"/>
        <end position="218"/>
    </location>
</feature>
<dbReference type="Pfam" id="PF01551">
    <property type="entry name" value="Peptidase_M23"/>
    <property type="match status" value="1"/>
</dbReference>
<dbReference type="EMBL" id="JAAVJB010000297">
    <property type="protein sequence ID" value="NJP68875.1"/>
    <property type="molecule type" value="Genomic_DNA"/>
</dbReference>
<dbReference type="SUPFAM" id="SSF51261">
    <property type="entry name" value="Duplicated hybrid motif"/>
    <property type="match status" value="1"/>
</dbReference>
<dbReference type="PANTHER" id="PTHR21666">
    <property type="entry name" value="PEPTIDASE-RELATED"/>
    <property type="match status" value="1"/>
</dbReference>
<keyword evidence="2" id="KW-0812">Transmembrane</keyword>
<evidence type="ECO:0000256" key="2">
    <source>
        <dbReference type="SAM" id="Phobius"/>
    </source>
</evidence>
<name>A0ABX1ARC6_9ACTN</name>
<sequence>MVLTGTFDGPVALYLASVATLLAGLAAQWTLVRRQSPRKGEAAPEPVVLPAPFSGRWTALNSPATKVPSHTHSHAQTYAIDVLRSGPDAAPEPPFTWLWPPVRRPERYPSFGEPLSAPAAGTVVMAEDRCRDHLTRMSLPGLVLLVLEGFARSQGASRHLLGNHVTLDLGDGVYAVLAHLRRGSLRVGVGDRVAAGQQLGECGNSGNSSHPHLHYQLMDGPDVRTARGLPFAWRYRDVAGAERTGVPANTEEFTPEAPTDRPTDDPAG</sequence>
<evidence type="ECO:0000259" key="3">
    <source>
        <dbReference type="Pfam" id="PF01551"/>
    </source>
</evidence>
<keyword evidence="2" id="KW-1133">Transmembrane helix</keyword>
<gene>
    <name evidence="4" type="ORF">HCJ92_21940</name>
</gene>
<evidence type="ECO:0000313" key="5">
    <source>
        <dbReference type="Proteomes" id="UP000746503"/>
    </source>
</evidence>
<protein>
    <submittedName>
        <fullName evidence="4">M23 family metallopeptidase</fullName>
    </submittedName>
</protein>
<dbReference type="InterPro" id="IPR011055">
    <property type="entry name" value="Dup_hybrid_motif"/>
</dbReference>
<accession>A0ABX1ARC6</accession>
<dbReference type="Gene3D" id="2.70.70.10">
    <property type="entry name" value="Glucose Permease (Domain IIA)"/>
    <property type="match status" value="1"/>
</dbReference>
<dbReference type="Proteomes" id="UP000746503">
    <property type="component" value="Unassembled WGS sequence"/>
</dbReference>
<keyword evidence="2" id="KW-0472">Membrane</keyword>
<dbReference type="InterPro" id="IPR050570">
    <property type="entry name" value="Cell_wall_metabolism_enzyme"/>
</dbReference>
<feature type="region of interest" description="Disordered" evidence="1">
    <location>
        <begin position="244"/>
        <end position="268"/>
    </location>
</feature>
<feature type="transmembrane region" description="Helical" evidence="2">
    <location>
        <begin position="12"/>
        <end position="32"/>
    </location>
</feature>
<feature type="compositionally biased region" description="Basic and acidic residues" evidence="1">
    <location>
        <begin position="258"/>
        <end position="268"/>
    </location>
</feature>
<organism evidence="4 5">
    <name type="scientific">Streptomyces spiramenti</name>
    <dbReference type="NCBI Taxonomy" id="2720606"/>
    <lineage>
        <taxon>Bacteria</taxon>
        <taxon>Bacillati</taxon>
        <taxon>Actinomycetota</taxon>
        <taxon>Actinomycetes</taxon>
        <taxon>Kitasatosporales</taxon>
        <taxon>Streptomycetaceae</taxon>
        <taxon>Streptomyces</taxon>
    </lineage>
</organism>
<evidence type="ECO:0000256" key="1">
    <source>
        <dbReference type="SAM" id="MobiDB-lite"/>
    </source>
</evidence>
<dbReference type="InterPro" id="IPR016047">
    <property type="entry name" value="M23ase_b-sheet_dom"/>
</dbReference>
<reference evidence="4 5" key="1">
    <citation type="submission" date="2020-03" db="EMBL/GenBank/DDBJ databases">
        <title>Draft genome of Streptomyces sp. ventii, isolated from the Axial Seamount in the Pacific Ocean, and resequencing of the two type strains Streptomyces lonarensis strain NCL 716 and Streptomyces bohaiensis strain 11A07.</title>
        <authorList>
            <person name="Loughran R.M."/>
            <person name="Pfannmuller K.M."/>
            <person name="Wasson B.J."/>
            <person name="Deadmond M.C."/>
            <person name="Paddock B.E."/>
            <person name="Koyack M.J."/>
            <person name="Gallegos D.A."/>
            <person name="Mitchell E.A."/>
            <person name="Ushijima B."/>
            <person name="Saw J.H."/>
            <person name="Mcphail K.L."/>
            <person name="Videau P."/>
        </authorList>
    </citation>
    <scope>NUCLEOTIDE SEQUENCE [LARGE SCALE GENOMIC DNA]</scope>
    <source>
        <strain evidence="5">5675061</strain>
    </source>
</reference>
<comment type="caution">
    <text evidence="4">The sequence shown here is derived from an EMBL/GenBank/DDBJ whole genome shotgun (WGS) entry which is preliminary data.</text>
</comment>
<dbReference type="CDD" id="cd12797">
    <property type="entry name" value="M23_peptidase"/>
    <property type="match status" value="1"/>
</dbReference>
<dbReference type="PANTHER" id="PTHR21666:SF270">
    <property type="entry name" value="MUREIN HYDROLASE ACTIVATOR ENVC"/>
    <property type="match status" value="1"/>
</dbReference>